<evidence type="ECO:0000313" key="2">
    <source>
        <dbReference type="Proteomes" id="UP000027120"/>
    </source>
</evidence>
<accession>A0A067D2C2</accession>
<protein>
    <submittedName>
        <fullName evidence="1">Uncharacterized protein</fullName>
    </submittedName>
</protein>
<proteinExistence type="predicted"/>
<name>A0A067D2C2_CITSI</name>
<dbReference type="Proteomes" id="UP000027120">
    <property type="component" value="Unassembled WGS sequence"/>
</dbReference>
<gene>
    <name evidence="1" type="ORF">CISIN_1g035260mg</name>
</gene>
<reference evidence="1 2" key="1">
    <citation type="submission" date="2014-04" db="EMBL/GenBank/DDBJ databases">
        <authorList>
            <consortium name="International Citrus Genome Consortium"/>
            <person name="Gmitter F."/>
            <person name="Chen C."/>
            <person name="Farmerie W."/>
            <person name="Harkins T."/>
            <person name="Desany B."/>
            <person name="Mohiuddin M."/>
            <person name="Kodira C."/>
            <person name="Borodovsky M."/>
            <person name="Lomsadze A."/>
            <person name="Burns P."/>
            <person name="Jenkins J."/>
            <person name="Prochnik S."/>
            <person name="Shu S."/>
            <person name="Chapman J."/>
            <person name="Pitluck S."/>
            <person name="Schmutz J."/>
            <person name="Rokhsar D."/>
        </authorList>
    </citation>
    <scope>NUCLEOTIDE SEQUENCE</scope>
</reference>
<evidence type="ECO:0000313" key="1">
    <source>
        <dbReference type="EMBL" id="KDO36948.1"/>
    </source>
</evidence>
<dbReference type="EMBL" id="KK792514">
    <property type="protein sequence ID" value="KDO36948.1"/>
    <property type="molecule type" value="Genomic_DNA"/>
</dbReference>
<keyword evidence="2" id="KW-1185">Reference proteome</keyword>
<sequence>MLQLLKACILNPFHLHLPFIKTSTTIYSSSKWDNFDSIFGGITFSAKQSLKSSNFSQVNSPTSTGNFLI</sequence>
<dbReference type="AlphaFoldDB" id="A0A067D2C2"/>
<organism evidence="1 2">
    <name type="scientific">Citrus sinensis</name>
    <name type="common">Sweet orange</name>
    <name type="synonym">Citrus aurantium var. sinensis</name>
    <dbReference type="NCBI Taxonomy" id="2711"/>
    <lineage>
        <taxon>Eukaryota</taxon>
        <taxon>Viridiplantae</taxon>
        <taxon>Streptophyta</taxon>
        <taxon>Embryophyta</taxon>
        <taxon>Tracheophyta</taxon>
        <taxon>Spermatophyta</taxon>
        <taxon>Magnoliopsida</taxon>
        <taxon>eudicotyledons</taxon>
        <taxon>Gunneridae</taxon>
        <taxon>Pentapetalae</taxon>
        <taxon>rosids</taxon>
        <taxon>malvids</taxon>
        <taxon>Sapindales</taxon>
        <taxon>Rutaceae</taxon>
        <taxon>Aurantioideae</taxon>
        <taxon>Citrus</taxon>
    </lineage>
</organism>